<dbReference type="RefSeq" id="WP_153413801.1">
    <property type="nucleotide sequence ID" value="NZ_WISB01000149.1"/>
</dbReference>
<dbReference type="EMBL" id="WISB01000149">
    <property type="protein sequence ID" value="MQW72384.1"/>
    <property type="molecule type" value="Genomic_DNA"/>
</dbReference>
<feature type="domain" description="Aldehyde dehydrogenase" evidence="2">
    <location>
        <begin position="6"/>
        <end position="70"/>
    </location>
</feature>
<evidence type="ECO:0000256" key="1">
    <source>
        <dbReference type="ARBA" id="ARBA00023002"/>
    </source>
</evidence>
<dbReference type="AlphaFoldDB" id="A0A6G1WRM9"/>
<evidence type="ECO:0000259" key="2">
    <source>
        <dbReference type="Pfam" id="PF00171"/>
    </source>
</evidence>
<protein>
    <submittedName>
        <fullName evidence="3">Aldehyde dehydrogenase family protein</fullName>
    </submittedName>
</protein>
<dbReference type="SUPFAM" id="SSF53720">
    <property type="entry name" value="ALDH-like"/>
    <property type="match status" value="1"/>
</dbReference>
<dbReference type="Pfam" id="PF00171">
    <property type="entry name" value="Aldedh"/>
    <property type="match status" value="1"/>
</dbReference>
<accession>A0A6G1WRM9</accession>
<organism evidence="3">
    <name type="scientific">Sinorhizobium medicae</name>
    <dbReference type="NCBI Taxonomy" id="110321"/>
    <lineage>
        <taxon>Bacteria</taxon>
        <taxon>Pseudomonadati</taxon>
        <taxon>Pseudomonadota</taxon>
        <taxon>Alphaproteobacteria</taxon>
        <taxon>Hyphomicrobiales</taxon>
        <taxon>Rhizobiaceae</taxon>
        <taxon>Sinorhizobium/Ensifer group</taxon>
        <taxon>Sinorhizobium</taxon>
    </lineage>
</organism>
<dbReference type="Gene3D" id="3.40.605.10">
    <property type="entry name" value="Aldehyde Dehydrogenase, Chain A, domain 1"/>
    <property type="match status" value="1"/>
</dbReference>
<name>A0A6G1WRM9_9HYPH</name>
<dbReference type="InterPro" id="IPR015590">
    <property type="entry name" value="Aldehyde_DH_dom"/>
</dbReference>
<reference evidence="3" key="1">
    <citation type="journal article" date="2013" name="Genome Biol.">
        <title>Comparative genomics of the core and accessory genomes of 48 Sinorhizobium strains comprising five genospecies.</title>
        <authorList>
            <person name="Sugawara M."/>
            <person name="Epstein B."/>
            <person name="Badgley B.D."/>
            <person name="Unno T."/>
            <person name="Xu L."/>
            <person name="Reese J."/>
            <person name="Gyaneshwar P."/>
            <person name="Denny R."/>
            <person name="Mudge J."/>
            <person name="Bharti A.K."/>
            <person name="Farmer A.D."/>
            <person name="May G.D."/>
            <person name="Woodward J.E."/>
            <person name="Medigue C."/>
            <person name="Vallenet D."/>
            <person name="Lajus A."/>
            <person name="Rouy Z."/>
            <person name="Martinez-Vaz B."/>
            <person name="Tiffin P."/>
            <person name="Young N.D."/>
            <person name="Sadowsky M.J."/>
        </authorList>
    </citation>
    <scope>NUCLEOTIDE SEQUENCE</scope>
    <source>
        <strain evidence="3">M1</strain>
    </source>
</reference>
<dbReference type="InterPro" id="IPR016161">
    <property type="entry name" value="Ald_DH/histidinol_DH"/>
</dbReference>
<sequence length="95" mass="10275">MRATGSKSKELVSPADGKTLADVPIATADGIDLAIASAANAFEHGPWPRTHPSERAALMTTFAEALERRMPLFRGFGPHRSAPPSLWQVGWHRSL</sequence>
<dbReference type="GO" id="GO:0016491">
    <property type="term" value="F:oxidoreductase activity"/>
    <property type="evidence" value="ECO:0007669"/>
    <property type="project" value="UniProtKB-KW"/>
</dbReference>
<comment type="caution">
    <text evidence="3">The sequence shown here is derived from an EMBL/GenBank/DDBJ whole genome shotgun (WGS) entry which is preliminary data.</text>
</comment>
<proteinExistence type="predicted"/>
<dbReference type="InterPro" id="IPR016162">
    <property type="entry name" value="Ald_DH_N"/>
</dbReference>
<keyword evidence="1" id="KW-0560">Oxidoreductase</keyword>
<gene>
    <name evidence="3" type="ORF">GHJ91_25495</name>
</gene>
<evidence type="ECO:0000313" key="3">
    <source>
        <dbReference type="EMBL" id="MQW72384.1"/>
    </source>
</evidence>